<keyword evidence="4 10" id="KW-0862">Zinc</keyword>
<reference evidence="14 15" key="1">
    <citation type="submission" date="2017-06" db="EMBL/GenBank/DDBJ databases">
        <title>A platform for efficient transgenesis in Macrostomum lignano, a flatworm model organism for stem cell research.</title>
        <authorList>
            <person name="Berezikov E."/>
        </authorList>
    </citation>
    <scope>NUCLEOTIDE SEQUENCE [LARGE SCALE GENOMIC DNA]</scope>
    <source>
        <strain evidence="14">DV1</strain>
        <tissue evidence="14">Whole organism</tissue>
    </source>
</reference>
<dbReference type="GO" id="GO:0005634">
    <property type="term" value="C:nucleus"/>
    <property type="evidence" value="ECO:0007669"/>
    <property type="project" value="UniProtKB-SubCell"/>
</dbReference>
<evidence type="ECO:0000256" key="6">
    <source>
        <dbReference type="ARBA" id="ARBA00023125"/>
    </source>
</evidence>
<dbReference type="Pfam" id="PF00104">
    <property type="entry name" value="Hormone_recep"/>
    <property type="match status" value="1"/>
</dbReference>
<dbReference type="InterPro" id="IPR016355">
    <property type="entry name" value="NR5-like"/>
</dbReference>
<accession>A0A267GKW7</accession>
<dbReference type="InterPro" id="IPR001628">
    <property type="entry name" value="Znf_hrmn_rcpt"/>
</dbReference>
<evidence type="ECO:0000313" key="15">
    <source>
        <dbReference type="Proteomes" id="UP000215902"/>
    </source>
</evidence>
<dbReference type="Gene3D" id="1.10.565.10">
    <property type="entry name" value="Retinoid X Receptor"/>
    <property type="match status" value="1"/>
</dbReference>
<dbReference type="PANTHER" id="PTHR24086">
    <property type="entry name" value="NUCLEAR RECEPTOR SUBFAMILY 5 GROUP A"/>
    <property type="match status" value="1"/>
</dbReference>
<feature type="region of interest" description="Disordered" evidence="11">
    <location>
        <begin position="450"/>
        <end position="486"/>
    </location>
</feature>
<dbReference type="PRINTS" id="PR00047">
    <property type="entry name" value="STROIDFINGER"/>
</dbReference>
<evidence type="ECO:0000256" key="8">
    <source>
        <dbReference type="ARBA" id="ARBA00023170"/>
    </source>
</evidence>
<proteinExistence type="inferred from homology"/>
<keyword evidence="2 10" id="KW-0479">Metal-binding</keyword>
<dbReference type="PROSITE" id="PS51843">
    <property type="entry name" value="NR_LBD"/>
    <property type="match status" value="1"/>
</dbReference>
<evidence type="ECO:0000256" key="5">
    <source>
        <dbReference type="ARBA" id="ARBA00023015"/>
    </source>
</evidence>
<feature type="domain" description="Nuclear receptor" evidence="12">
    <location>
        <begin position="324"/>
        <end position="401"/>
    </location>
</feature>
<comment type="caution">
    <text evidence="14">The sequence shown here is derived from an EMBL/GenBank/DDBJ whole genome shotgun (WGS) entry which is preliminary data.</text>
</comment>
<dbReference type="GO" id="GO:0004879">
    <property type="term" value="F:nuclear receptor activity"/>
    <property type="evidence" value="ECO:0007669"/>
    <property type="project" value="InterPro"/>
</dbReference>
<organism evidence="14 15">
    <name type="scientific">Macrostomum lignano</name>
    <dbReference type="NCBI Taxonomy" id="282301"/>
    <lineage>
        <taxon>Eukaryota</taxon>
        <taxon>Metazoa</taxon>
        <taxon>Spiralia</taxon>
        <taxon>Lophotrochozoa</taxon>
        <taxon>Platyhelminthes</taxon>
        <taxon>Rhabditophora</taxon>
        <taxon>Macrostomorpha</taxon>
        <taxon>Macrostomida</taxon>
        <taxon>Macrostomidae</taxon>
        <taxon>Macrostomum</taxon>
    </lineage>
</organism>
<dbReference type="Gene3D" id="3.30.50.10">
    <property type="entry name" value="Erythroid Transcription Factor GATA-1, subunit A"/>
    <property type="match status" value="1"/>
</dbReference>
<name>A0A267GKW7_9PLAT</name>
<dbReference type="InterPro" id="IPR000536">
    <property type="entry name" value="Nucl_hrmn_rcpt_lig-bd"/>
</dbReference>
<keyword evidence="15" id="KW-1185">Reference proteome</keyword>
<keyword evidence="7 10" id="KW-0804">Transcription</keyword>
<feature type="region of interest" description="Disordered" evidence="11">
    <location>
        <begin position="268"/>
        <end position="293"/>
    </location>
</feature>
<gene>
    <name evidence="14" type="ORF">BOX15_Mlig006704g1</name>
</gene>
<dbReference type="EMBL" id="NIVC01000269">
    <property type="protein sequence ID" value="PAA86663.1"/>
    <property type="molecule type" value="Genomic_DNA"/>
</dbReference>
<dbReference type="SUPFAM" id="SSF48508">
    <property type="entry name" value="Nuclear receptor ligand-binding domain"/>
    <property type="match status" value="1"/>
</dbReference>
<keyword evidence="6 10" id="KW-0238">DNA-binding</keyword>
<evidence type="ECO:0000256" key="10">
    <source>
        <dbReference type="RuleBase" id="RU004334"/>
    </source>
</evidence>
<dbReference type="STRING" id="282301.A0A267GKW7"/>
<dbReference type="InterPro" id="IPR035500">
    <property type="entry name" value="NHR-like_dom_sf"/>
</dbReference>
<evidence type="ECO:0008006" key="16">
    <source>
        <dbReference type="Google" id="ProtNLM"/>
    </source>
</evidence>
<protein>
    <recommendedName>
        <fullName evidence="16">Nuclear receptor domain-containing protein</fullName>
    </recommendedName>
</protein>
<evidence type="ECO:0000256" key="3">
    <source>
        <dbReference type="ARBA" id="ARBA00022771"/>
    </source>
</evidence>
<comment type="subcellular location">
    <subcellularLocation>
        <location evidence="1 10">Nucleus</location>
    </subcellularLocation>
</comment>
<dbReference type="PRINTS" id="PR00398">
    <property type="entry name" value="STRDHORMONER"/>
</dbReference>
<dbReference type="SUPFAM" id="SSF57716">
    <property type="entry name" value="Glucocorticoid receptor-like (DNA-binding domain)"/>
    <property type="match status" value="1"/>
</dbReference>
<evidence type="ECO:0000256" key="7">
    <source>
        <dbReference type="ARBA" id="ARBA00023163"/>
    </source>
</evidence>
<dbReference type="SMART" id="SM00430">
    <property type="entry name" value="HOLI"/>
    <property type="match status" value="1"/>
</dbReference>
<dbReference type="GO" id="GO:0043565">
    <property type="term" value="F:sequence-specific DNA binding"/>
    <property type="evidence" value="ECO:0007669"/>
    <property type="project" value="InterPro"/>
</dbReference>
<dbReference type="OrthoDB" id="5984981at2759"/>
<dbReference type="PROSITE" id="PS00031">
    <property type="entry name" value="NUCLEAR_REC_DBD_1"/>
    <property type="match status" value="1"/>
</dbReference>
<comment type="similarity">
    <text evidence="10">Belongs to the nuclear hormone receptor family.</text>
</comment>
<dbReference type="Pfam" id="PF00105">
    <property type="entry name" value="zf-C4"/>
    <property type="match status" value="1"/>
</dbReference>
<keyword evidence="3 10" id="KW-0863">Zinc-finger</keyword>
<dbReference type="PROSITE" id="PS51030">
    <property type="entry name" value="NUCLEAR_REC_DBD_2"/>
    <property type="match status" value="1"/>
</dbReference>
<evidence type="ECO:0000313" key="14">
    <source>
        <dbReference type="EMBL" id="PAA86663.1"/>
    </source>
</evidence>
<dbReference type="CDD" id="cd06930">
    <property type="entry name" value="NR_LBD_F2"/>
    <property type="match status" value="1"/>
</dbReference>
<dbReference type="InterPro" id="IPR001723">
    <property type="entry name" value="Nuclear_hrmn_rcpt"/>
</dbReference>
<evidence type="ECO:0000256" key="9">
    <source>
        <dbReference type="ARBA" id="ARBA00023242"/>
    </source>
</evidence>
<dbReference type="SMART" id="SM00399">
    <property type="entry name" value="ZnF_C4"/>
    <property type="match status" value="1"/>
</dbReference>
<evidence type="ECO:0000256" key="4">
    <source>
        <dbReference type="ARBA" id="ARBA00022833"/>
    </source>
</evidence>
<dbReference type="InterPro" id="IPR013088">
    <property type="entry name" value="Znf_NHR/GATA"/>
</dbReference>
<dbReference type="AlphaFoldDB" id="A0A267GKW7"/>
<dbReference type="FunFam" id="3.30.50.10:FF:000037">
    <property type="entry name" value="Nuclear hormone receptor FTZ-F1 beta"/>
    <property type="match status" value="1"/>
</dbReference>
<evidence type="ECO:0000256" key="2">
    <source>
        <dbReference type="ARBA" id="ARBA00022723"/>
    </source>
</evidence>
<dbReference type="Proteomes" id="UP000215902">
    <property type="component" value="Unassembled WGS sequence"/>
</dbReference>
<dbReference type="PANTHER" id="PTHR24086:SF25">
    <property type="entry name" value="NUCLEAR HORMONE RECEPTOR FTZ-F1 BETA"/>
    <property type="match status" value="1"/>
</dbReference>
<evidence type="ECO:0000256" key="1">
    <source>
        <dbReference type="ARBA" id="ARBA00004123"/>
    </source>
</evidence>
<keyword evidence="5 10" id="KW-0805">Transcription regulation</keyword>
<evidence type="ECO:0000259" key="12">
    <source>
        <dbReference type="PROSITE" id="PS51030"/>
    </source>
</evidence>
<sequence length="718" mass="76559">MATTTSTNPASATNMTPTSAEEIAALFNLVGSSSGPTIQTQQPLQQQQQLSSQQLPAAAEIVLTSSELSDPMALQQKLSAVLAQLRNSSSLTGAIDGSDDSANLGQKIIIRTQPQQSSTPSCPVLSVVKPEPEFQLQQQQQHRRVSVVTMPTASVVVDNNAPIVTSIQCPSNAAIATTTQQVLLLNNKPIMATCAPAAATATAAAPGIAATSGNVLLIPIDSAAANFQLQTQQQQQQQPILIPQLQPQSVQQQPQFKKLVSVRPKIEQTTFSSAPSTPSQPDGAGGVAGHAGSSSSAGSGITIGGSGCVNGSPWQQYIKQFTNMGPCPVCGDKISGYHYGIFSCESCKGFFKRTVQNRKTYVCHRGSQSACEMSLLSRKKCPACRMRKCLEKGMKVEAIRGDRTRGGRSLYTGMRLQQNSVVAAPAAPTSVAASATVAVASSSGAAQLSQTSLSSNSTESSTLASSQQQQQQQQQTDPSSDSSASSLPTCIIEAVNSERMVMHEEDSLDLAESAADETAVYRALLLLAERRLYRLVRWSRHLPAFNTVSTEDQIALLQNCWVELLCFDCCWRSLQTPSEIRLTANKCINLEAARELGAHGIVGEILALTGDLCRIGLSLTEYACLKVIVLMQPDAQGLSCPEKVRACLDEMCQSLMAHTVTACPNEPNKFAELFLKVADLKRTATAAWAMLAGKDLSPYLETNSLLMELFKSSRLRSG</sequence>
<feature type="domain" description="NR LBD" evidence="13">
    <location>
        <begin position="449"/>
        <end position="713"/>
    </location>
</feature>
<evidence type="ECO:0000256" key="11">
    <source>
        <dbReference type="SAM" id="MobiDB-lite"/>
    </source>
</evidence>
<keyword evidence="8 10" id="KW-0675">Receptor</keyword>
<evidence type="ECO:0000259" key="13">
    <source>
        <dbReference type="PROSITE" id="PS51843"/>
    </source>
</evidence>
<keyword evidence="9 10" id="KW-0539">Nucleus</keyword>
<dbReference type="GO" id="GO:0008270">
    <property type="term" value="F:zinc ion binding"/>
    <property type="evidence" value="ECO:0007669"/>
    <property type="project" value="UniProtKB-KW"/>
</dbReference>
<feature type="compositionally biased region" description="Polar residues" evidence="11">
    <location>
        <begin position="268"/>
        <end position="280"/>
    </location>
</feature>